<comment type="caution">
    <text evidence="1">The sequence shown here is derived from an EMBL/GenBank/DDBJ whole genome shotgun (WGS) entry which is preliminary data.</text>
</comment>
<protein>
    <submittedName>
        <fullName evidence="1">Uncharacterized protein</fullName>
    </submittedName>
</protein>
<reference evidence="1" key="1">
    <citation type="submission" date="2021-05" db="EMBL/GenBank/DDBJ databases">
        <authorList>
            <person name="Pietrasiak N."/>
            <person name="Ward R."/>
            <person name="Stajich J.E."/>
            <person name="Kurbessoian T."/>
        </authorList>
    </citation>
    <scope>NUCLEOTIDE SEQUENCE</scope>
    <source>
        <strain evidence="1">CPER-KK1</strain>
    </source>
</reference>
<evidence type="ECO:0000313" key="1">
    <source>
        <dbReference type="EMBL" id="MBW4544457.1"/>
    </source>
</evidence>
<dbReference type="EMBL" id="JAHHIF010000009">
    <property type="protein sequence ID" value="MBW4544457.1"/>
    <property type="molecule type" value="Genomic_DNA"/>
</dbReference>
<evidence type="ECO:0000313" key="2">
    <source>
        <dbReference type="Proteomes" id="UP000753908"/>
    </source>
</evidence>
<dbReference type="AlphaFoldDB" id="A0A951PK87"/>
<dbReference type="Proteomes" id="UP000753908">
    <property type="component" value="Unassembled WGS sequence"/>
</dbReference>
<accession>A0A951PK87</accession>
<proteinExistence type="predicted"/>
<name>A0A951PK87_9CYAN</name>
<reference evidence="1" key="2">
    <citation type="journal article" date="2022" name="Microbiol. Resour. Announc.">
        <title>Metagenome Sequencing to Explore Phylogenomics of Terrestrial Cyanobacteria.</title>
        <authorList>
            <person name="Ward R.D."/>
            <person name="Stajich J.E."/>
            <person name="Johansen J.R."/>
            <person name="Huntemann M."/>
            <person name="Clum A."/>
            <person name="Foster B."/>
            <person name="Foster B."/>
            <person name="Roux S."/>
            <person name="Palaniappan K."/>
            <person name="Varghese N."/>
            <person name="Mukherjee S."/>
            <person name="Reddy T.B.K."/>
            <person name="Daum C."/>
            <person name="Copeland A."/>
            <person name="Chen I.A."/>
            <person name="Ivanova N.N."/>
            <person name="Kyrpides N.C."/>
            <person name="Shapiro N."/>
            <person name="Eloe-Fadrosh E.A."/>
            <person name="Pietrasiak N."/>
        </authorList>
    </citation>
    <scope>NUCLEOTIDE SEQUENCE</scope>
    <source>
        <strain evidence="1">CPER-KK1</strain>
    </source>
</reference>
<organism evidence="1 2">
    <name type="scientific">Symplocastrum torsivum CPER-KK1</name>
    <dbReference type="NCBI Taxonomy" id="450513"/>
    <lineage>
        <taxon>Bacteria</taxon>
        <taxon>Bacillati</taxon>
        <taxon>Cyanobacteriota</taxon>
        <taxon>Cyanophyceae</taxon>
        <taxon>Oscillatoriophycideae</taxon>
        <taxon>Oscillatoriales</taxon>
        <taxon>Microcoleaceae</taxon>
        <taxon>Symplocastrum</taxon>
    </lineage>
</organism>
<sequence length="109" mass="12451">MPILIHKVKHWCKRDRKHLDFILNSSSEVFNRHISLASMNLRNLQLLLEAVAVTVCLIWIAGQPAEAKTITSKVAINTLNRSFNDGMALTVEQNLLISLDKKLIMSWRN</sequence>
<gene>
    <name evidence="1" type="ORF">KME25_08445</name>
</gene>